<feature type="transmembrane region" description="Helical" evidence="8">
    <location>
        <begin position="94"/>
        <end position="113"/>
    </location>
</feature>
<dbReference type="InterPro" id="IPR001958">
    <property type="entry name" value="Tet-R_TetA/multi-R_MdtG-like"/>
</dbReference>
<feature type="transmembrane region" description="Helical" evidence="8">
    <location>
        <begin position="362"/>
        <end position="383"/>
    </location>
</feature>
<feature type="transmembrane region" description="Helical" evidence="8">
    <location>
        <begin position="152"/>
        <end position="170"/>
    </location>
</feature>
<evidence type="ECO:0000256" key="6">
    <source>
        <dbReference type="ARBA" id="ARBA00022989"/>
    </source>
</evidence>
<gene>
    <name evidence="10" type="ORF">DRB17_02780</name>
</gene>
<keyword evidence="8" id="KW-0997">Cell inner membrane</keyword>
<keyword evidence="4" id="KW-1003">Cell membrane</keyword>
<dbReference type="GO" id="GO:0015385">
    <property type="term" value="F:sodium:proton antiporter activity"/>
    <property type="evidence" value="ECO:0007669"/>
    <property type="project" value="TreeGrafter"/>
</dbReference>
<dbReference type="Proteomes" id="UP000253941">
    <property type="component" value="Unassembled WGS sequence"/>
</dbReference>
<reference evidence="10 11" key="1">
    <citation type="submission" date="2018-07" db="EMBL/GenBank/DDBJ databases">
        <title>Venubactetium sediminum gen. nov., sp. nov., isolated from a marine solar saltern.</title>
        <authorList>
            <person name="Wang S."/>
        </authorList>
    </citation>
    <scope>NUCLEOTIDE SEQUENCE [LARGE SCALE GENOMIC DNA]</scope>
    <source>
        <strain evidence="10 11">WD2A32</strain>
    </source>
</reference>
<feature type="transmembrane region" description="Helical" evidence="8">
    <location>
        <begin position="21"/>
        <end position="41"/>
    </location>
</feature>
<evidence type="ECO:0000256" key="8">
    <source>
        <dbReference type="RuleBase" id="RU365088"/>
    </source>
</evidence>
<evidence type="ECO:0000256" key="5">
    <source>
        <dbReference type="ARBA" id="ARBA00022692"/>
    </source>
</evidence>
<dbReference type="InterPro" id="IPR020846">
    <property type="entry name" value="MFS_dom"/>
</dbReference>
<dbReference type="PRINTS" id="PR01035">
    <property type="entry name" value="TCRTETA"/>
</dbReference>
<dbReference type="FunFam" id="1.20.1720.10:FF:000005">
    <property type="entry name" value="Bcr/CflA family efflux transporter"/>
    <property type="match status" value="1"/>
</dbReference>
<dbReference type="InterPro" id="IPR036259">
    <property type="entry name" value="MFS_trans_sf"/>
</dbReference>
<feature type="transmembrane region" description="Helical" evidence="8">
    <location>
        <begin position="119"/>
        <end position="140"/>
    </location>
</feature>
<evidence type="ECO:0000256" key="4">
    <source>
        <dbReference type="ARBA" id="ARBA00022475"/>
    </source>
</evidence>
<comment type="similarity">
    <text evidence="2 8">Belongs to the major facilitator superfamily. Bcr/CmlA family.</text>
</comment>
<dbReference type="PANTHER" id="PTHR23502:SF132">
    <property type="entry name" value="POLYAMINE TRANSPORTER 2-RELATED"/>
    <property type="match status" value="1"/>
</dbReference>
<proteinExistence type="inferred from homology"/>
<sequence length="420" mass="43544">MPCTSPGPLALKRRLRKILRARPDSLIVVCLLTCLVGLGPVSTDLYLPSLPAIAETFETDAGQVQLTLSVFMFGFAVSQLAYGPLADRFGRRPVLLLGLSIYLVATIMCFLAPSIEALIAARFLQALGACAGPVVARAVVRDVFPFSRAAQVLSYMAMAMALAPAVGPIVGGQLQIVFGWRATFALLAIFAVLVIASVLVILPETNANKDPKATRPGRLLTNYRTMLADPVYRGYVAVLGLTFSGLFAFISGSSFVLIEVVGLRPDAFGFSFAGVVAGYMVGTFASARMTRKLGPERTVSLGLAIALLGAVPMALFAFAGFAKVATVVPPMAVFMAGAGMVLPNATVGAVGRYRTVAGTASALLGFLQMGTGAVAGVAVGQLADGTARPMAGVIALVAVLAAAAHWRGHPARRAAEAAAE</sequence>
<dbReference type="InterPro" id="IPR004812">
    <property type="entry name" value="Efflux_drug-R_Bcr/CmlA"/>
</dbReference>
<feature type="transmembrane region" description="Helical" evidence="8">
    <location>
        <begin position="389"/>
        <end position="406"/>
    </location>
</feature>
<dbReference type="GO" id="GO:1990961">
    <property type="term" value="P:xenobiotic detoxification by transmembrane export across the plasma membrane"/>
    <property type="evidence" value="ECO:0007669"/>
    <property type="project" value="InterPro"/>
</dbReference>
<dbReference type="Pfam" id="PF07690">
    <property type="entry name" value="MFS_1"/>
    <property type="match status" value="1"/>
</dbReference>
<accession>A0A369TKE2</accession>
<keyword evidence="11" id="KW-1185">Reference proteome</keyword>
<evidence type="ECO:0000256" key="1">
    <source>
        <dbReference type="ARBA" id="ARBA00004651"/>
    </source>
</evidence>
<dbReference type="PROSITE" id="PS50850">
    <property type="entry name" value="MFS"/>
    <property type="match status" value="1"/>
</dbReference>
<dbReference type="PANTHER" id="PTHR23502">
    <property type="entry name" value="MAJOR FACILITATOR SUPERFAMILY"/>
    <property type="match status" value="1"/>
</dbReference>
<evidence type="ECO:0000256" key="2">
    <source>
        <dbReference type="ARBA" id="ARBA00006236"/>
    </source>
</evidence>
<dbReference type="EMBL" id="QPMH01000002">
    <property type="protein sequence ID" value="RDD63386.1"/>
    <property type="molecule type" value="Genomic_DNA"/>
</dbReference>
<comment type="subcellular location">
    <subcellularLocation>
        <location evidence="8">Cell inner membrane</location>
        <topology evidence="8">Multi-pass membrane protein</topology>
    </subcellularLocation>
    <subcellularLocation>
        <location evidence="1">Cell membrane</location>
        <topology evidence="1">Multi-pass membrane protein</topology>
    </subcellularLocation>
</comment>
<feature type="transmembrane region" description="Helical" evidence="8">
    <location>
        <begin position="182"/>
        <end position="202"/>
    </location>
</feature>
<feature type="transmembrane region" description="Helical" evidence="8">
    <location>
        <begin position="299"/>
        <end position="321"/>
    </location>
</feature>
<keyword evidence="3 8" id="KW-0813">Transport</keyword>
<feature type="transmembrane region" description="Helical" evidence="8">
    <location>
        <begin position="327"/>
        <end position="350"/>
    </location>
</feature>
<dbReference type="InterPro" id="IPR011701">
    <property type="entry name" value="MFS"/>
</dbReference>
<dbReference type="NCBIfam" id="TIGR00710">
    <property type="entry name" value="efflux_Bcr_CflA"/>
    <property type="match status" value="1"/>
</dbReference>
<feature type="transmembrane region" description="Helical" evidence="8">
    <location>
        <begin position="61"/>
        <end position="82"/>
    </location>
</feature>
<dbReference type="GO" id="GO:0042910">
    <property type="term" value="F:xenobiotic transmembrane transporter activity"/>
    <property type="evidence" value="ECO:0007669"/>
    <property type="project" value="InterPro"/>
</dbReference>
<protein>
    <recommendedName>
        <fullName evidence="8">Bcr/CflA family efflux transporter</fullName>
    </recommendedName>
</protein>
<evidence type="ECO:0000259" key="9">
    <source>
        <dbReference type="PROSITE" id="PS50850"/>
    </source>
</evidence>
<dbReference type="CDD" id="cd17320">
    <property type="entry name" value="MFS_MdfA_MDR_like"/>
    <property type="match status" value="1"/>
</dbReference>
<dbReference type="GO" id="GO:0005886">
    <property type="term" value="C:plasma membrane"/>
    <property type="evidence" value="ECO:0007669"/>
    <property type="project" value="UniProtKB-SubCell"/>
</dbReference>
<dbReference type="SUPFAM" id="SSF103473">
    <property type="entry name" value="MFS general substrate transporter"/>
    <property type="match status" value="1"/>
</dbReference>
<organism evidence="10 11">
    <name type="scientific">Ferruginivarius sediminum</name>
    <dbReference type="NCBI Taxonomy" id="2661937"/>
    <lineage>
        <taxon>Bacteria</taxon>
        <taxon>Pseudomonadati</taxon>
        <taxon>Pseudomonadota</taxon>
        <taxon>Alphaproteobacteria</taxon>
        <taxon>Rhodospirillales</taxon>
        <taxon>Rhodospirillaceae</taxon>
        <taxon>Ferruginivarius</taxon>
    </lineage>
</organism>
<keyword evidence="5 8" id="KW-0812">Transmembrane</keyword>
<keyword evidence="7 8" id="KW-0472">Membrane</keyword>
<feature type="transmembrane region" description="Helical" evidence="8">
    <location>
        <begin position="234"/>
        <end position="261"/>
    </location>
</feature>
<evidence type="ECO:0000313" key="11">
    <source>
        <dbReference type="Proteomes" id="UP000253941"/>
    </source>
</evidence>
<dbReference type="AlphaFoldDB" id="A0A369TKE2"/>
<evidence type="ECO:0000256" key="3">
    <source>
        <dbReference type="ARBA" id="ARBA00022448"/>
    </source>
</evidence>
<keyword evidence="6 8" id="KW-1133">Transmembrane helix</keyword>
<feature type="domain" description="Major facilitator superfamily (MFS) profile" evidence="9">
    <location>
        <begin position="25"/>
        <end position="413"/>
    </location>
</feature>
<name>A0A369TKE2_9PROT</name>
<evidence type="ECO:0000256" key="7">
    <source>
        <dbReference type="ARBA" id="ARBA00023136"/>
    </source>
</evidence>
<dbReference type="Gene3D" id="1.20.1720.10">
    <property type="entry name" value="Multidrug resistance protein D"/>
    <property type="match status" value="1"/>
</dbReference>
<evidence type="ECO:0000313" key="10">
    <source>
        <dbReference type="EMBL" id="RDD63386.1"/>
    </source>
</evidence>
<feature type="transmembrane region" description="Helical" evidence="8">
    <location>
        <begin position="267"/>
        <end position="287"/>
    </location>
</feature>
<comment type="caution">
    <text evidence="10">The sequence shown here is derived from an EMBL/GenBank/DDBJ whole genome shotgun (WGS) entry which is preliminary data.</text>
</comment>